<dbReference type="Pfam" id="PF01555">
    <property type="entry name" value="N6_N4_Mtase"/>
    <property type="match status" value="1"/>
</dbReference>
<dbReference type="Gene3D" id="3.40.50.150">
    <property type="entry name" value="Vaccinia Virus protein VP39"/>
    <property type="match status" value="1"/>
</dbReference>
<protein>
    <submittedName>
        <fullName evidence="7">COG0863 DNA modification methylase</fullName>
    </submittedName>
</protein>
<dbReference type="PANTHER" id="PTHR33375">
    <property type="entry name" value="CHROMOSOME-PARTITIONING PROTEIN PARB-RELATED"/>
    <property type="match status" value="1"/>
</dbReference>
<feature type="non-terminal residue" evidence="7">
    <location>
        <position position="1"/>
    </location>
</feature>
<dbReference type="InterPro" id="IPR050336">
    <property type="entry name" value="Chromosome_partition/occlusion"/>
</dbReference>
<evidence type="ECO:0000256" key="4">
    <source>
        <dbReference type="ARBA" id="ARBA00022691"/>
    </source>
</evidence>
<dbReference type="PROSITE" id="PS00092">
    <property type="entry name" value="N6_MTASE"/>
    <property type="match status" value="1"/>
</dbReference>
<dbReference type="InterPro" id="IPR015840">
    <property type="entry name" value="DNA_MeTrfase_ParB"/>
</dbReference>
<dbReference type="InterPro" id="IPR036086">
    <property type="entry name" value="ParB/Sulfiredoxin_sf"/>
</dbReference>
<dbReference type="SUPFAM" id="SSF53335">
    <property type="entry name" value="S-adenosyl-L-methionine-dependent methyltransferases"/>
    <property type="match status" value="1"/>
</dbReference>
<feature type="domain" description="ParB-like N-terminal" evidence="6">
    <location>
        <begin position="73"/>
        <end position="159"/>
    </location>
</feature>
<proteinExistence type="inferred from homology"/>
<gene>
    <name evidence="7" type="ORF">UFOVP90_53</name>
</gene>
<dbReference type="EMBL" id="LR796202">
    <property type="protein sequence ID" value="CAB4127017.1"/>
    <property type="molecule type" value="Genomic_DNA"/>
</dbReference>
<keyword evidence="4" id="KW-0949">S-adenosyl-L-methionine</keyword>
<dbReference type="SMART" id="SM00470">
    <property type="entry name" value="ParB"/>
    <property type="match status" value="1"/>
</dbReference>
<evidence type="ECO:0000313" key="7">
    <source>
        <dbReference type="EMBL" id="CAB4127017.1"/>
    </source>
</evidence>
<sequence>ARRWTTASRTTSQCLGLPRWTQQPAQSRMGWAKSYENLNFARTQTSKRGPQIPAKPASKGGGQKTTRKNMKIIQVEIEKLIPYARNSRTHSDDQVAQIAASIKEFGWTNPILVDGENGIIAGHGRLAAARKLGMKKIPVIELAHLTETQKRALVIADNKLALNAGWDSQTLLAELEALKLEGFDLRITGFSEDEIFSLEPKEVKGLVDENDVPETPEIPKSILGDIYQLGDHRLMCGDSTNIGSIEELMQGVKCDMVWTDPPYNVAIDGAAGKIMNDDMSDSSFKDFLTSIYSCYYLSMKNGAVIYVAHADMERVNFTQCFKESGLKLSQVLIWAKQAGTLSRQDFNWQHEPILYGWKEGAAHYFCGDFTRTTVIDDDIDIKKMNKKELEALVNNYRTEQKTTILRENRPSKSDLHPTMKPINLVQRMIEWSSRHGEIILDLFGGSGSTLIACEKIGRKARLMELDPKYCDVIVKRWEDFTGKKAELVNGRQ</sequence>
<dbReference type="GO" id="GO:0045881">
    <property type="term" value="P:positive regulation of sporulation resulting in formation of a cellular spore"/>
    <property type="evidence" value="ECO:0007669"/>
    <property type="project" value="TreeGrafter"/>
</dbReference>
<dbReference type="GO" id="GO:0007059">
    <property type="term" value="P:chromosome segregation"/>
    <property type="evidence" value="ECO:0007669"/>
    <property type="project" value="TreeGrafter"/>
</dbReference>
<dbReference type="InterPro" id="IPR029063">
    <property type="entry name" value="SAM-dependent_MTases_sf"/>
</dbReference>
<dbReference type="PRINTS" id="PR00506">
    <property type="entry name" value="D21N6MTFRASE"/>
</dbReference>
<dbReference type="CDD" id="cd16403">
    <property type="entry name" value="ParB_N_like_MT"/>
    <property type="match status" value="1"/>
</dbReference>
<evidence type="ECO:0000256" key="1">
    <source>
        <dbReference type="ARBA" id="ARBA00006594"/>
    </source>
</evidence>
<evidence type="ECO:0000256" key="2">
    <source>
        <dbReference type="ARBA" id="ARBA00022603"/>
    </source>
</evidence>
<reference evidence="7" key="1">
    <citation type="submission" date="2020-04" db="EMBL/GenBank/DDBJ databases">
        <authorList>
            <person name="Chiriac C."/>
            <person name="Salcher M."/>
            <person name="Ghai R."/>
            <person name="Kavagutti S V."/>
        </authorList>
    </citation>
    <scope>NUCLEOTIDE SEQUENCE</scope>
</reference>
<dbReference type="GO" id="GO:0032259">
    <property type="term" value="P:methylation"/>
    <property type="evidence" value="ECO:0007669"/>
    <property type="project" value="UniProtKB-KW"/>
</dbReference>
<organism evidence="7">
    <name type="scientific">uncultured Caudovirales phage</name>
    <dbReference type="NCBI Taxonomy" id="2100421"/>
    <lineage>
        <taxon>Viruses</taxon>
        <taxon>Duplodnaviria</taxon>
        <taxon>Heunggongvirae</taxon>
        <taxon>Uroviricota</taxon>
        <taxon>Caudoviricetes</taxon>
        <taxon>Peduoviridae</taxon>
        <taxon>Maltschvirus</taxon>
        <taxon>Maltschvirus maltsch</taxon>
    </lineage>
</organism>
<dbReference type="InterPro" id="IPR003115">
    <property type="entry name" value="ParB_N"/>
</dbReference>
<dbReference type="Pfam" id="PF02195">
    <property type="entry name" value="ParB_N"/>
    <property type="match status" value="1"/>
</dbReference>
<dbReference type="GO" id="GO:0003677">
    <property type="term" value="F:DNA binding"/>
    <property type="evidence" value="ECO:0007669"/>
    <property type="project" value="InterPro"/>
</dbReference>
<keyword evidence="2 7" id="KW-0489">Methyltransferase</keyword>
<evidence type="ECO:0000256" key="3">
    <source>
        <dbReference type="ARBA" id="ARBA00022679"/>
    </source>
</evidence>
<name>A0A6J5L1A5_9CAUD</name>
<dbReference type="InterPro" id="IPR002941">
    <property type="entry name" value="DNA_methylase_N4/N6"/>
</dbReference>
<dbReference type="Gene3D" id="3.90.1530.10">
    <property type="entry name" value="Conserved hypothetical protein from pyrococcus furiosus pfu- 392566-001, ParB domain"/>
    <property type="match status" value="1"/>
</dbReference>
<dbReference type="InterPro" id="IPR002295">
    <property type="entry name" value="N4/N6-MTase_EcoPI_Mod-like"/>
</dbReference>
<keyword evidence="3" id="KW-0808">Transferase</keyword>
<evidence type="ECO:0000256" key="5">
    <source>
        <dbReference type="SAM" id="MobiDB-lite"/>
    </source>
</evidence>
<dbReference type="PANTHER" id="PTHR33375:SF1">
    <property type="entry name" value="CHROMOSOME-PARTITIONING PROTEIN PARB-RELATED"/>
    <property type="match status" value="1"/>
</dbReference>
<dbReference type="GO" id="GO:0008170">
    <property type="term" value="F:N-methyltransferase activity"/>
    <property type="evidence" value="ECO:0007669"/>
    <property type="project" value="InterPro"/>
</dbReference>
<accession>A0A6J5L1A5</accession>
<dbReference type="SUPFAM" id="SSF110849">
    <property type="entry name" value="ParB/Sulfiredoxin"/>
    <property type="match status" value="1"/>
</dbReference>
<dbReference type="InterPro" id="IPR002052">
    <property type="entry name" value="DNA_methylase_N6_adenine_CS"/>
</dbReference>
<dbReference type="PIRSF" id="PIRSF036758">
    <property type="entry name" value="Aden_M_ParB"/>
    <property type="match status" value="1"/>
</dbReference>
<feature type="region of interest" description="Disordered" evidence="5">
    <location>
        <begin position="42"/>
        <end position="67"/>
    </location>
</feature>
<comment type="similarity">
    <text evidence="1">Belongs to the N(4)/N(6)-methyltransferase family.</text>
</comment>
<evidence type="ECO:0000259" key="6">
    <source>
        <dbReference type="SMART" id="SM00470"/>
    </source>
</evidence>